<evidence type="ECO:0000313" key="1">
    <source>
        <dbReference type="EMBL" id="KKL24418.1"/>
    </source>
</evidence>
<reference evidence="1" key="1">
    <citation type="journal article" date="2015" name="Nature">
        <title>Complex archaea that bridge the gap between prokaryotes and eukaryotes.</title>
        <authorList>
            <person name="Spang A."/>
            <person name="Saw J.H."/>
            <person name="Jorgensen S.L."/>
            <person name="Zaremba-Niedzwiedzka K."/>
            <person name="Martijn J."/>
            <person name="Lind A.E."/>
            <person name="van Eijk R."/>
            <person name="Schleper C."/>
            <person name="Guy L."/>
            <person name="Ettema T.J."/>
        </authorList>
    </citation>
    <scope>NUCLEOTIDE SEQUENCE</scope>
</reference>
<gene>
    <name evidence="1" type="ORF">LCGC14_2415490</name>
</gene>
<dbReference type="EMBL" id="LAZR01036601">
    <property type="protein sequence ID" value="KKL24418.1"/>
    <property type="molecule type" value="Genomic_DNA"/>
</dbReference>
<accession>A0A0F9EKL1</accession>
<protein>
    <submittedName>
        <fullName evidence="1">Uncharacterized protein</fullName>
    </submittedName>
</protein>
<sequence length="42" mass="4844">RWDGENTVLYLEKAEMISEYSGGVPASEDRFALWLHFRAIDA</sequence>
<dbReference type="AlphaFoldDB" id="A0A0F9EKL1"/>
<organism evidence="1">
    <name type="scientific">marine sediment metagenome</name>
    <dbReference type="NCBI Taxonomy" id="412755"/>
    <lineage>
        <taxon>unclassified sequences</taxon>
        <taxon>metagenomes</taxon>
        <taxon>ecological metagenomes</taxon>
    </lineage>
</organism>
<comment type="caution">
    <text evidence="1">The sequence shown here is derived from an EMBL/GenBank/DDBJ whole genome shotgun (WGS) entry which is preliminary data.</text>
</comment>
<feature type="non-terminal residue" evidence="1">
    <location>
        <position position="1"/>
    </location>
</feature>
<name>A0A0F9EKL1_9ZZZZ</name>
<proteinExistence type="predicted"/>